<name>A0A7W3ZD44_9PSEU</name>
<feature type="DNA-binding region" description="H-T-H motif" evidence="4">
    <location>
        <begin position="36"/>
        <end position="55"/>
    </location>
</feature>
<keyword evidence="2 4" id="KW-0238">DNA-binding</keyword>
<dbReference type="Gene3D" id="1.10.357.10">
    <property type="entry name" value="Tetracycline Repressor, domain 2"/>
    <property type="match status" value="1"/>
</dbReference>
<evidence type="ECO:0000256" key="4">
    <source>
        <dbReference type="PROSITE-ProRule" id="PRU00335"/>
    </source>
</evidence>
<dbReference type="PANTHER" id="PTHR30055">
    <property type="entry name" value="HTH-TYPE TRANSCRIPTIONAL REGULATOR RUTR"/>
    <property type="match status" value="1"/>
</dbReference>
<dbReference type="PROSITE" id="PS50977">
    <property type="entry name" value="HTH_TETR_2"/>
    <property type="match status" value="1"/>
</dbReference>
<dbReference type="SUPFAM" id="SSF46689">
    <property type="entry name" value="Homeodomain-like"/>
    <property type="match status" value="1"/>
</dbReference>
<gene>
    <name evidence="6" type="ORF">H4281_25880</name>
</gene>
<organism evidence="6 7">
    <name type="scientific">Amycolatopsis dendrobii</name>
    <dbReference type="NCBI Taxonomy" id="2760662"/>
    <lineage>
        <taxon>Bacteria</taxon>
        <taxon>Bacillati</taxon>
        <taxon>Actinomycetota</taxon>
        <taxon>Actinomycetes</taxon>
        <taxon>Pseudonocardiales</taxon>
        <taxon>Pseudonocardiaceae</taxon>
        <taxon>Amycolatopsis</taxon>
    </lineage>
</organism>
<dbReference type="GO" id="GO:0000976">
    <property type="term" value="F:transcription cis-regulatory region binding"/>
    <property type="evidence" value="ECO:0007669"/>
    <property type="project" value="TreeGrafter"/>
</dbReference>
<evidence type="ECO:0000313" key="6">
    <source>
        <dbReference type="EMBL" id="MBB1156597.1"/>
    </source>
</evidence>
<proteinExistence type="predicted"/>
<protein>
    <submittedName>
        <fullName evidence="6">Helix-turn-helix transcriptional regulator</fullName>
    </submittedName>
</protein>
<sequence>MRGVTAEVRRTDAAHNRVRILAAARVAFTVRGYSVPMREIARQAEVSVATVYRHFPAKDALIAEAFAEELALCSSIVEEGLSAADPWQGFVLVLEKLTEVHAREQGFRAFVAQLPRRLDFAADRARTLRLLLELIRRAKDTGQLRADFVLEDLVLALVANEGIQVEPASARVAAVRRFTALLLQSFRAHPDAGPLPPAVRVPLTRA</sequence>
<dbReference type="InterPro" id="IPR036271">
    <property type="entry name" value="Tet_transcr_reg_TetR-rel_C_sf"/>
</dbReference>
<evidence type="ECO:0000256" key="3">
    <source>
        <dbReference type="ARBA" id="ARBA00023163"/>
    </source>
</evidence>
<dbReference type="EMBL" id="JACGZW010000009">
    <property type="protein sequence ID" value="MBB1156597.1"/>
    <property type="molecule type" value="Genomic_DNA"/>
</dbReference>
<dbReference type="InterPro" id="IPR009057">
    <property type="entry name" value="Homeodomain-like_sf"/>
</dbReference>
<feature type="domain" description="HTH tetR-type" evidence="5">
    <location>
        <begin position="14"/>
        <end position="73"/>
    </location>
</feature>
<accession>A0A7W3ZD44</accession>
<keyword evidence="3" id="KW-0804">Transcription</keyword>
<comment type="caution">
    <text evidence="6">The sequence shown here is derived from an EMBL/GenBank/DDBJ whole genome shotgun (WGS) entry which is preliminary data.</text>
</comment>
<dbReference type="Proteomes" id="UP000526734">
    <property type="component" value="Unassembled WGS sequence"/>
</dbReference>
<dbReference type="SUPFAM" id="SSF48498">
    <property type="entry name" value="Tetracyclin repressor-like, C-terminal domain"/>
    <property type="match status" value="1"/>
</dbReference>
<dbReference type="AlphaFoldDB" id="A0A7W3ZD44"/>
<reference evidence="6 7" key="1">
    <citation type="submission" date="2020-08" db="EMBL/GenBank/DDBJ databases">
        <title>Amycolatopsis sp. nov. DR6-1 isolated from Dendrobium heterocarpum.</title>
        <authorList>
            <person name="Tedsree N."/>
            <person name="Kuncharoen N."/>
            <person name="Likhitwitayawuid K."/>
            <person name="Tanasupawat S."/>
        </authorList>
    </citation>
    <scope>NUCLEOTIDE SEQUENCE [LARGE SCALE GENOMIC DNA]</scope>
    <source>
        <strain evidence="6 7">DR6-1</strain>
    </source>
</reference>
<dbReference type="GO" id="GO:0003700">
    <property type="term" value="F:DNA-binding transcription factor activity"/>
    <property type="evidence" value="ECO:0007669"/>
    <property type="project" value="TreeGrafter"/>
</dbReference>
<dbReference type="PRINTS" id="PR00455">
    <property type="entry name" value="HTHTETR"/>
</dbReference>
<evidence type="ECO:0000259" key="5">
    <source>
        <dbReference type="PROSITE" id="PS50977"/>
    </source>
</evidence>
<keyword evidence="1" id="KW-0805">Transcription regulation</keyword>
<evidence type="ECO:0000256" key="1">
    <source>
        <dbReference type="ARBA" id="ARBA00023015"/>
    </source>
</evidence>
<dbReference type="Pfam" id="PF00440">
    <property type="entry name" value="TetR_N"/>
    <property type="match status" value="1"/>
</dbReference>
<dbReference type="InterPro" id="IPR050109">
    <property type="entry name" value="HTH-type_TetR-like_transc_reg"/>
</dbReference>
<evidence type="ECO:0000256" key="2">
    <source>
        <dbReference type="ARBA" id="ARBA00023125"/>
    </source>
</evidence>
<evidence type="ECO:0000313" key="7">
    <source>
        <dbReference type="Proteomes" id="UP000526734"/>
    </source>
</evidence>
<dbReference type="InterPro" id="IPR001647">
    <property type="entry name" value="HTH_TetR"/>
</dbReference>
<dbReference type="PANTHER" id="PTHR30055:SF234">
    <property type="entry name" value="HTH-TYPE TRANSCRIPTIONAL REGULATOR BETI"/>
    <property type="match status" value="1"/>
</dbReference>
<keyword evidence="7" id="KW-1185">Reference proteome</keyword>